<comment type="caution">
    <text evidence="1">The sequence shown here is derived from an EMBL/GenBank/DDBJ whole genome shotgun (WGS) entry which is preliminary data.</text>
</comment>
<evidence type="ECO:0000313" key="2">
    <source>
        <dbReference type="Proteomes" id="UP000294911"/>
    </source>
</evidence>
<dbReference type="AlphaFoldDB" id="A0A4R2Q4G7"/>
<dbReference type="SUPFAM" id="SSF46894">
    <property type="entry name" value="C-terminal effector domain of the bipartite response regulators"/>
    <property type="match status" value="1"/>
</dbReference>
<organism evidence="1 2">
    <name type="scientific">Tamaricihabitans halophyticus</name>
    <dbReference type="NCBI Taxonomy" id="1262583"/>
    <lineage>
        <taxon>Bacteria</taxon>
        <taxon>Bacillati</taxon>
        <taxon>Actinomycetota</taxon>
        <taxon>Actinomycetes</taxon>
        <taxon>Pseudonocardiales</taxon>
        <taxon>Pseudonocardiaceae</taxon>
        <taxon>Tamaricihabitans</taxon>
    </lineage>
</organism>
<accession>A0A4R2Q4G7</accession>
<dbReference type="InterPro" id="IPR036388">
    <property type="entry name" value="WH-like_DNA-bd_sf"/>
</dbReference>
<gene>
    <name evidence="1" type="ORF">EV191_12358</name>
</gene>
<name>A0A4R2Q4G7_9PSEU</name>
<dbReference type="GO" id="GO:0003677">
    <property type="term" value="F:DNA binding"/>
    <property type="evidence" value="ECO:0007669"/>
    <property type="project" value="InterPro"/>
</dbReference>
<sequence>MAHAGPASRTQSARSATVQRAWLGAAPSQALYDPGMRIEVLGPVRIRSDAGEYLDVPERKVRALLAALTVSAGETVAADVLVDRVWGTAAPTNGRRVLQAKLSQLRWGVSLWSCQAGDSMGCW</sequence>
<dbReference type="PANTHER" id="PTHR35807">
    <property type="entry name" value="TRANSCRIPTIONAL REGULATOR REDD-RELATED"/>
    <property type="match status" value="1"/>
</dbReference>
<dbReference type="Gene3D" id="1.10.10.10">
    <property type="entry name" value="Winged helix-like DNA-binding domain superfamily/Winged helix DNA-binding domain"/>
    <property type="match status" value="1"/>
</dbReference>
<dbReference type="InterPro" id="IPR016032">
    <property type="entry name" value="Sig_transdc_resp-reg_C-effctor"/>
</dbReference>
<dbReference type="GO" id="GO:0006355">
    <property type="term" value="P:regulation of DNA-templated transcription"/>
    <property type="evidence" value="ECO:0007669"/>
    <property type="project" value="InterPro"/>
</dbReference>
<reference evidence="1 2" key="1">
    <citation type="submission" date="2019-03" db="EMBL/GenBank/DDBJ databases">
        <title>Genomic Encyclopedia of Type Strains, Phase IV (KMG-IV): sequencing the most valuable type-strain genomes for metagenomic binning, comparative biology and taxonomic classification.</title>
        <authorList>
            <person name="Goeker M."/>
        </authorList>
    </citation>
    <scope>NUCLEOTIDE SEQUENCE [LARGE SCALE GENOMIC DNA]</scope>
    <source>
        <strain evidence="1 2">DSM 45765</strain>
    </source>
</reference>
<keyword evidence="2" id="KW-1185">Reference proteome</keyword>
<dbReference type="Proteomes" id="UP000294911">
    <property type="component" value="Unassembled WGS sequence"/>
</dbReference>
<dbReference type="InterPro" id="IPR051677">
    <property type="entry name" value="AfsR-DnrI-RedD_regulator"/>
</dbReference>
<dbReference type="EMBL" id="SLXQ01000023">
    <property type="protein sequence ID" value="TCP42658.1"/>
    <property type="molecule type" value="Genomic_DNA"/>
</dbReference>
<protein>
    <submittedName>
        <fullName evidence="1">Transcriptional regulator</fullName>
    </submittedName>
</protein>
<proteinExistence type="predicted"/>
<evidence type="ECO:0000313" key="1">
    <source>
        <dbReference type="EMBL" id="TCP42658.1"/>
    </source>
</evidence>
<dbReference type="PANTHER" id="PTHR35807:SF1">
    <property type="entry name" value="TRANSCRIPTIONAL REGULATOR REDD"/>
    <property type="match status" value="1"/>
</dbReference>